<gene>
    <name evidence="4" type="ORF">NBG4_1020005</name>
</gene>
<feature type="domain" description="Glycosyltransferase subfamily 4-like N-terminal" evidence="3">
    <location>
        <begin position="21"/>
        <end position="182"/>
    </location>
</feature>
<evidence type="ECO:0000259" key="3">
    <source>
        <dbReference type="Pfam" id="PF13439"/>
    </source>
</evidence>
<dbReference type="SUPFAM" id="SSF53756">
    <property type="entry name" value="UDP-Glycosyltransferase/glycogen phosphorylase"/>
    <property type="match status" value="1"/>
</dbReference>
<evidence type="ECO:0000256" key="1">
    <source>
        <dbReference type="ARBA" id="ARBA00022679"/>
    </source>
</evidence>
<dbReference type="PANTHER" id="PTHR46401">
    <property type="entry name" value="GLYCOSYLTRANSFERASE WBBK-RELATED"/>
    <property type="match status" value="1"/>
</dbReference>
<reference evidence="5" key="1">
    <citation type="submission" date="2018-03" db="EMBL/GenBank/DDBJ databases">
        <authorList>
            <person name="Zecchin S."/>
        </authorList>
    </citation>
    <scope>NUCLEOTIDE SEQUENCE [LARGE SCALE GENOMIC DNA]</scope>
</reference>
<dbReference type="PANTHER" id="PTHR46401:SF2">
    <property type="entry name" value="GLYCOSYLTRANSFERASE WBBK-RELATED"/>
    <property type="match status" value="1"/>
</dbReference>
<protein>
    <submittedName>
        <fullName evidence="4">Glycosyl transferase group 1</fullName>
    </submittedName>
</protein>
<sequence>MLDGKAVRIGINALYLLPGRVGGSEIYIRNLVKHLAGTGGNNAFVIFTNQESAGAFDDAGPGVEIVLCPIQASSRPVRILWEQLVLPFQILRHKIDILFSAGMTAPLLCPIPSVLAIFDLLHVLQPQNFPRVYLLFLKTIIYLSAKSADGIVTISRKVMDDILKFYRVPGVKIAVTYLAVDHNTFFPREAKEVEDVRAKYSLPERFILYAAASLPHKNHARLFEALRILKERGRGTALVLTGARDKGYDAVAQIIRKMGLETDVVFTGWLPFEDIAPIYCASDALVFPSLNEGFGMPIIEAMACGVPVTCSSIEPLPEVAGDAAYYFDPYDPVSIADGITAVISDSDLRRVLIEKGFRRAAKFSWENTALQTLEFIMSYGEGSKN</sequence>
<dbReference type="OrthoDB" id="9769555at2"/>
<dbReference type="InterPro" id="IPR001296">
    <property type="entry name" value="Glyco_trans_1"/>
</dbReference>
<dbReference type="GO" id="GO:0016757">
    <property type="term" value="F:glycosyltransferase activity"/>
    <property type="evidence" value="ECO:0007669"/>
    <property type="project" value="InterPro"/>
</dbReference>
<proteinExistence type="predicted"/>
<accession>A0A2U3QDZ1</accession>
<evidence type="ECO:0000259" key="2">
    <source>
        <dbReference type="Pfam" id="PF00534"/>
    </source>
</evidence>
<dbReference type="Proteomes" id="UP000245125">
    <property type="component" value="Unassembled WGS sequence"/>
</dbReference>
<dbReference type="Pfam" id="PF13439">
    <property type="entry name" value="Glyco_transf_4"/>
    <property type="match status" value="1"/>
</dbReference>
<dbReference type="Pfam" id="PF00534">
    <property type="entry name" value="Glycos_transf_1"/>
    <property type="match status" value="1"/>
</dbReference>
<dbReference type="EMBL" id="OUUY01000005">
    <property type="protein sequence ID" value="SPP99642.1"/>
    <property type="molecule type" value="Genomic_DNA"/>
</dbReference>
<evidence type="ECO:0000313" key="4">
    <source>
        <dbReference type="EMBL" id="SPP99642.1"/>
    </source>
</evidence>
<dbReference type="Gene3D" id="3.40.50.2000">
    <property type="entry name" value="Glycogen Phosphorylase B"/>
    <property type="match status" value="2"/>
</dbReference>
<name>A0A2U3QDZ1_9BACT</name>
<keyword evidence="1 4" id="KW-0808">Transferase</keyword>
<organism evidence="4 5">
    <name type="scientific">Candidatus Sulfobium mesophilum</name>
    <dbReference type="NCBI Taxonomy" id="2016548"/>
    <lineage>
        <taxon>Bacteria</taxon>
        <taxon>Pseudomonadati</taxon>
        <taxon>Nitrospirota</taxon>
        <taxon>Nitrospiria</taxon>
        <taxon>Nitrospirales</taxon>
        <taxon>Nitrospiraceae</taxon>
        <taxon>Candidatus Sulfobium</taxon>
    </lineage>
</organism>
<dbReference type="InterPro" id="IPR028098">
    <property type="entry name" value="Glyco_trans_4-like_N"/>
</dbReference>
<keyword evidence="5" id="KW-1185">Reference proteome</keyword>
<dbReference type="CDD" id="cd03809">
    <property type="entry name" value="GT4_MtfB-like"/>
    <property type="match status" value="1"/>
</dbReference>
<feature type="domain" description="Glycosyl transferase family 1" evidence="2">
    <location>
        <begin position="203"/>
        <end position="357"/>
    </location>
</feature>
<evidence type="ECO:0000313" key="5">
    <source>
        <dbReference type="Proteomes" id="UP000245125"/>
    </source>
</evidence>
<dbReference type="AlphaFoldDB" id="A0A2U3QDZ1"/>